<keyword evidence="6 9" id="KW-1133">Transmembrane helix</keyword>
<dbReference type="Proteomes" id="UP000004483">
    <property type="component" value="Unassembled WGS sequence"/>
</dbReference>
<feature type="transmembrane region" description="Helical" evidence="9">
    <location>
        <begin position="77"/>
        <end position="96"/>
    </location>
</feature>
<reference evidence="11 12" key="1">
    <citation type="submission" date="2009-01" db="EMBL/GenBank/DDBJ databases">
        <authorList>
            <person name="Qin X."/>
            <person name="Bachman B."/>
            <person name="Battles P."/>
            <person name="Bell A."/>
            <person name="Bess C."/>
            <person name="Bickham C."/>
            <person name="Chaboub L."/>
            <person name="Chen D."/>
            <person name="Coyle M."/>
            <person name="Deiros D.R."/>
            <person name="Dinh H."/>
            <person name="Forbes L."/>
            <person name="Fowler G."/>
            <person name="Francisco L."/>
            <person name="Fu Q."/>
            <person name="Gubbala S."/>
            <person name="Hale W."/>
            <person name="Han Y."/>
            <person name="Hemphill L."/>
            <person name="Highlander S.K."/>
            <person name="Hirani K."/>
            <person name="Hogues M."/>
            <person name="Jackson L."/>
            <person name="Jakkamsetti A."/>
            <person name="Javaid M."/>
            <person name="Jiang H."/>
            <person name="Korchina V."/>
            <person name="Kovar C."/>
            <person name="Lara F."/>
            <person name="Lee S."/>
            <person name="Mata R."/>
            <person name="Mathew T."/>
            <person name="Moen C."/>
            <person name="Morales K."/>
            <person name="Munidasa M."/>
            <person name="Nazareth L."/>
            <person name="Ngo R."/>
            <person name="Nguyen L."/>
            <person name="Okwuonu G."/>
            <person name="Ongeri F."/>
            <person name="Patil S."/>
            <person name="Petrosino J."/>
            <person name="Pham C."/>
            <person name="Pham P."/>
            <person name="Pu L.-L."/>
            <person name="Puazo M."/>
            <person name="Raj R."/>
            <person name="Reid J."/>
            <person name="Rouhana J."/>
            <person name="Saada N."/>
            <person name="Shang Y."/>
            <person name="Simmons D."/>
            <person name="Thornton R."/>
            <person name="Warren J."/>
            <person name="Weissenberger G."/>
            <person name="Zhang J."/>
            <person name="Zhang L."/>
            <person name="Zhou C."/>
            <person name="Zhu D."/>
            <person name="Muzny D."/>
            <person name="Worley K."/>
            <person name="Gibbs R."/>
        </authorList>
    </citation>
    <scope>NUCLEOTIDE SEQUENCE [LARGE SCALE GENOMIC DNA]</scope>
    <source>
        <strain evidence="11 12">ATCC 49540</strain>
    </source>
</reference>
<feature type="transmembrane region" description="Helical" evidence="9">
    <location>
        <begin position="116"/>
        <end position="143"/>
    </location>
</feature>
<dbReference type="HOGENOM" id="CLU_033405_1_0_9"/>
<evidence type="ECO:0000313" key="11">
    <source>
        <dbReference type="EMBL" id="EEJ40263.1"/>
    </source>
</evidence>
<keyword evidence="7 9" id="KW-0472">Membrane</keyword>
<evidence type="ECO:0000313" key="12">
    <source>
        <dbReference type="Proteomes" id="UP000004483"/>
    </source>
</evidence>
<evidence type="ECO:0000256" key="7">
    <source>
        <dbReference type="ARBA" id="ARBA00023136"/>
    </source>
</evidence>
<evidence type="ECO:0000256" key="8">
    <source>
        <dbReference type="ARBA" id="ARBA00038435"/>
    </source>
</evidence>
<feature type="domain" description="Na+/H+ antiporter NhaC-like C-terminal" evidence="10">
    <location>
        <begin position="207"/>
        <end position="489"/>
    </location>
</feature>
<evidence type="ECO:0000256" key="1">
    <source>
        <dbReference type="ARBA" id="ARBA00004651"/>
    </source>
</evidence>
<evidence type="ECO:0000259" key="10">
    <source>
        <dbReference type="Pfam" id="PF03553"/>
    </source>
</evidence>
<feature type="transmembrane region" description="Helical" evidence="9">
    <location>
        <begin position="354"/>
        <end position="375"/>
    </location>
</feature>
<keyword evidence="2" id="KW-0813">Transport</keyword>
<accession>C2EV09</accession>
<dbReference type="Pfam" id="PF03553">
    <property type="entry name" value="Na_H_antiporter"/>
    <property type="match status" value="1"/>
</dbReference>
<gene>
    <name evidence="11" type="primary">nhaC</name>
    <name evidence="11" type="ORF">HMPREF0549_1295</name>
</gene>
<feature type="transmembrane region" description="Helical" evidence="9">
    <location>
        <begin position="233"/>
        <end position="253"/>
    </location>
</feature>
<dbReference type="PANTHER" id="PTHR33451">
    <property type="entry name" value="MALATE-2H(+)/NA(+)-LACTATE ANTIPORTER"/>
    <property type="match status" value="1"/>
</dbReference>
<comment type="subcellular location">
    <subcellularLocation>
        <location evidence="1">Cell membrane</location>
        <topology evidence="1">Multi-pass membrane protein</topology>
    </subcellularLocation>
</comment>
<dbReference type="GO" id="GO:0015297">
    <property type="term" value="F:antiporter activity"/>
    <property type="evidence" value="ECO:0007669"/>
    <property type="project" value="UniProtKB-KW"/>
</dbReference>
<evidence type="ECO:0000256" key="6">
    <source>
        <dbReference type="ARBA" id="ARBA00022989"/>
    </source>
</evidence>
<evidence type="ECO:0000256" key="9">
    <source>
        <dbReference type="SAM" id="Phobius"/>
    </source>
</evidence>
<keyword evidence="3" id="KW-0050">Antiport</keyword>
<sequence>MVSHFDKFRLSIRPPARLSSFACKLVVLYLRRKIMSLFKKDTNHPEPKFSFGESLLVLFGILCILGYLIIVKKQEPQAPLFISFMVLAVYGHLRGFKWQTVMDGMREGLRAGVDPLVIFLSIGVLIATWIFSGTIPTIMYFGFKIISVKFFLPTVFIVCTLVGVACGSSFTTVSTMGIAFIGIGATLQINPGLTAGVIVSGAFCGSNISPLSGTTNLAASVGEISIYKHIQSLLTTDIPAWALCLVLYTFLGLNSKNVSLAAVHQMMNGLSNGFWVSGWALLPVLLLVVLAVLQVPAIPSLGLGSLFAVLLGWFHAPSTSISTITKTIMTGFVSHTGNKTIDTLLSKGGISSMLTSLALIVFALALGGLLIKFNIISTIINHLTGIVKTPGRLSLATAITCIGVNLLVGEHYLAIILPGQSFLPSFDKLGLKRVDLTRILNDAGAAVNAIVPWSVSGVFIATTLQINPLQFIPWAFFPFLVTIFTVIAGMLVKVPQKRVNVVTE</sequence>
<dbReference type="GO" id="GO:0005886">
    <property type="term" value="C:plasma membrane"/>
    <property type="evidence" value="ECO:0007669"/>
    <property type="project" value="UniProtKB-SubCell"/>
</dbReference>
<evidence type="ECO:0000256" key="4">
    <source>
        <dbReference type="ARBA" id="ARBA00022475"/>
    </source>
</evidence>
<name>C2EV09_9LACO</name>
<keyword evidence="5 9" id="KW-0812">Transmembrane</keyword>
<proteinExistence type="inferred from homology"/>
<feature type="transmembrane region" description="Helical" evidence="9">
    <location>
        <begin position="439"/>
        <end position="460"/>
    </location>
</feature>
<organism evidence="11 12">
    <name type="scientific">Limosilactobacillus vaginalis DSM 5837 = ATCC 49540</name>
    <dbReference type="NCBI Taxonomy" id="1423814"/>
    <lineage>
        <taxon>Bacteria</taxon>
        <taxon>Bacillati</taxon>
        <taxon>Bacillota</taxon>
        <taxon>Bacilli</taxon>
        <taxon>Lactobacillales</taxon>
        <taxon>Lactobacillaceae</taxon>
        <taxon>Limosilactobacillus</taxon>
    </lineage>
</organism>
<dbReference type="EMBL" id="ACGV01000142">
    <property type="protein sequence ID" value="EEJ40263.1"/>
    <property type="molecule type" value="Genomic_DNA"/>
</dbReference>
<dbReference type="eggNOG" id="COG1757">
    <property type="taxonomic scope" value="Bacteria"/>
</dbReference>
<comment type="similarity">
    <text evidence="8">Belongs to the NhaC Na(+)/H(+) (TC 2.A.35) antiporter family.</text>
</comment>
<dbReference type="PANTHER" id="PTHR33451:SF6">
    <property type="entry name" value="NA(+)_H(+) ANTIPORTER NHAC"/>
    <property type="match status" value="1"/>
</dbReference>
<comment type="caution">
    <text evidence="11">The sequence shown here is derived from an EMBL/GenBank/DDBJ whole genome shotgun (WGS) entry which is preliminary data.</text>
</comment>
<evidence type="ECO:0000256" key="3">
    <source>
        <dbReference type="ARBA" id="ARBA00022449"/>
    </source>
</evidence>
<feature type="transmembrane region" description="Helical" evidence="9">
    <location>
        <begin position="274"/>
        <end position="292"/>
    </location>
</feature>
<feature type="transmembrane region" description="Helical" evidence="9">
    <location>
        <begin position="155"/>
        <end position="181"/>
    </location>
</feature>
<feature type="transmembrane region" description="Helical" evidence="9">
    <location>
        <begin position="472"/>
        <end position="492"/>
    </location>
</feature>
<dbReference type="InterPro" id="IPR018461">
    <property type="entry name" value="Na/H_Antiport_NhaC-like_C"/>
</dbReference>
<keyword evidence="4" id="KW-1003">Cell membrane</keyword>
<evidence type="ECO:0000256" key="5">
    <source>
        <dbReference type="ARBA" id="ARBA00022692"/>
    </source>
</evidence>
<dbReference type="AlphaFoldDB" id="C2EV09"/>
<evidence type="ECO:0000256" key="2">
    <source>
        <dbReference type="ARBA" id="ARBA00022448"/>
    </source>
</evidence>
<protein>
    <submittedName>
        <fullName evidence="11">Na+/H+ antiporter NhaC</fullName>
    </submittedName>
</protein>
<feature type="transmembrane region" description="Helical" evidence="9">
    <location>
        <begin position="51"/>
        <end position="71"/>
    </location>
</feature>
<dbReference type="InterPro" id="IPR052180">
    <property type="entry name" value="NhaC_Na-H+_Antiporter"/>
</dbReference>